<comment type="caution">
    <text evidence="2">The sequence shown here is derived from an EMBL/GenBank/DDBJ whole genome shotgun (WGS) entry which is preliminary data.</text>
</comment>
<dbReference type="PANTHER" id="PTHR38690">
    <property type="entry name" value="PROTEASE-RELATED"/>
    <property type="match status" value="1"/>
</dbReference>
<dbReference type="PANTHER" id="PTHR38690:SF1">
    <property type="entry name" value="PROTEASE"/>
    <property type="match status" value="1"/>
</dbReference>
<dbReference type="RefSeq" id="WP_223627019.1">
    <property type="nucleotide sequence ID" value="NZ_JAIQDJ010000001.1"/>
</dbReference>
<accession>A0ABS7TCK1</accession>
<reference evidence="2" key="1">
    <citation type="submission" date="2021-09" db="EMBL/GenBank/DDBJ databases">
        <authorList>
            <person name="Wu T."/>
            <person name="Guo S.Z."/>
        </authorList>
    </citation>
    <scope>NUCLEOTIDE SEQUENCE</scope>
    <source>
        <strain evidence="2">RSS-23</strain>
    </source>
</reference>
<dbReference type="InterPro" id="IPR011836">
    <property type="entry name" value="YhdP"/>
</dbReference>
<organism evidence="2 3">
    <name type="scientific">Thermomonas beijingensis</name>
    <dbReference type="NCBI Taxonomy" id="2872701"/>
    <lineage>
        <taxon>Bacteria</taxon>
        <taxon>Pseudomonadati</taxon>
        <taxon>Pseudomonadota</taxon>
        <taxon>Gammaproteobacteria</taxon>
        <taxon>Lysobacterales</taxon>
        <taxon>Lysobacteraceae</taxon>
        <taxon>Thermomonas</taxon>
    </lineage>
</organism>
<sequence>MSQPRRWRSVWRHTWHALAVMLALFALGNGVGSLLLPIVERHPERVAAWLSERAGRTVAFDHLDTQWTRRGPLLRLSNLRIGDARNPLQIGNAEIQIAQYAGLLPGRSFTELRLRGLDLTLQRDDNGQWQVRGLPGQQAGGDPLEALSHLGELQLAQASLRVLAPALKLDLYLPRIDLRLQVNGNQVRAGASAWLGNTATPFNIAGVLDRTSGDGRVYVGSRMVDLADFGDKLPLLGVTAVTGRGRLQGWAQLRSYRVVAVRADAGLLDVRLRGAPMPAAMTTAATTTAATSTGATPAASHEVGELVLAANWSGRLQDWRLQVSRLRIGNGAGRQILDGLSLAGGQRYAMHAAHLNVAPLLQLAALSDALPARLRHWVQTTQPVAVLDDVDIQGHTGGMLHASARIRGFRFDPVGHAPGMRGVGGWLQADQDGLRMRFDRTATVEFDWPAGFGVVHRFKMDGEVVLWRDVAGWTIQTPGLAIDGGLLQVQARGGIGLQDDGSHPHLDIAADIGDVPISFAHGFWIHHLMPKSSVQWLDMALRGGTLRNVHAVVAGDLDDWPFRNAPGMAGAGVFRADAHIDDGTIKFQPDWPAAEHMDADVSFVADGFSVNGRAQLAQIAATQLRAGIDRFGQAELWVDADTTGDARHYLDLLRASPLHKDYGDTMDHLQVAGPAQAQFHMKLPLHQQTPAPPVITGSVNLGGAKLAETRYQVAFDQVRGQANYDQSGFDAPALQVRYDGAPGVLALRAGPHVQDPAQAFEAQLQMQAEIDGLLAKAGNLDWLKPYLRGSSQWVVSMAVPRQLRAGSALPSLLQLRSNLVGTAFDLPAPMHKRASDVLPATIAIRLPLDSGDIEASLGDVLRLRSHSAHRQTGLRMQLGAGEMAAPPAHGLVISGHVAQLAALDWIGLAIGAKGQADLPLQRIDIQAANMQLLGAAFADTRVQMVPIPQGITVQIQGSAIAGNLRIPEQAGASVSGHFDHLYLALPAVAASAGTGRVASSVSASLSDKPNSSAPASTASINNINPAVIPPLALDVADFRFAGTAMGSARFRSSPITGGMRMDEFRTSGGKQRLAANGSWIGKGGMARTQFRLDADSDDVGALLTGFGLGGQLVGGKGRMTGAASWNGGPEAFDITMIDASLRADVRNGRLPEIEPGAGRMLGLLGVSQLRRRLTLDFSDLFSKGFAFDHLQGDIRLSQGNAHTENLSIKGPAADLNLHGGVNLRSQQFDQTVEVMPRSGGLLTAVGALAAGPVGAAVGAVANAVLDKPMSGIGAKTYRITGPWAAPKVEVVAKHPAPATVPSAEGD</sequence>
<evidence type="ECO:0000313" key="3">
    <source>
        <dbReference type="Proteomes" id="UP001430290"/>
    </source>
</evidence>
<feature type="domain" description="YhdP central" evidence="1">
    <location>
        <begin position="10"/>
        <end position="1288"/>
    </location>
</feature>
<proteinExistence type="predicted"/>
<dbReference type="NCBIfam" id="TIGR02099">
    <property type="entry name" value="YhdP family protein"/>
    <property type="match status" value="1"/>
</dbReference>
<protein>
    <submittedName>
        <fullName evidence="2">TIGR02099 family protein</fullName>
    </submittedName>
</protein>
<dbReference type="EMBL" id="JAIQDJ010000001">
    <property type="protein sequence ID" value="MBZ4185491.1"/>
    <property type="molecule type" value="Genomic_DNA"/>
</dbReference>
<evidence type="ECO:0000259" key="1">
    <source>
        <dbReference type="Pfam" id="PF13116"/>
    </source>
</evidence>
<dbReference type="Proteomes" id="UP001430290">
    <property type="component" value="Unassembled WGS sequence"/>
</dbReference>
<keyword evidence="3" id="KW-1185">Reference proteome</keyword>
<dbReference type="InterPro" id="IPR025263">
    <property type="entry name" value="YhdP_central"/>
</dbReference>
<gene>
    <name evidence="2" type="ORF">K7B09_04025</name>
</gene>
<name>A0ABS7TCK1_9GAMM</name>
<dbReference type="Pfam" id="PF13116">
    <property type="entry name" value="YhdP"/>
    <property type="match status" value="1"/>
</dbReference>
<evidence type="ECO:0000313" key="2">
    <source>
        <dbReference type="EMBL" id="MBZ4185491.1"/>
    </source>
</evidence>